<proteinExistence type="predicted"/>
<keyword evidence="2" id="KW-0547">Nucleotide-binding</keyword>
<keyword evidence="3" id="KW-0418">Kinase</keyword>
<evidence type="ECO:0000259" key="5">
    <source>
        <dbReference type="PROSITE" id="PS50011"/>
    </source>
</evidence>
<evidence type="ECO:0000256" key="3">
    <source>
        <dbReference type="ARBA" id="ARBA00022777"/>
    </source>
</evidence>
<dbReference type="GO" id="GO:0005524">
    <property type="term" value="F:ATP binding"/>
    <property type="evidence" value="ECO:0007669"/>
    <property type="project" value="UniProtKB-KW"/>
</dbReference>
<dbReference type="SUPFAM" id="SSF56112">
    <property type="entry name" value="Protein kinase-like (PK-like)"/>
    <property type="match status" value="1"/>
</dbReference>
<accession>Q0CIG0</accession>
<dbReference type="VEuPathDB" id="FungiDB:ATEG_06524"/>
<evidence type="ECO:0000313" key="6">
    <source>
        <dbReference type="EMBL" id="EAU33068.1"/>
    </source>
</evidence>
<dbReference type="GO" id="GO:0005737">
    <property type="term" value="C:cytoplasm"/>
    <property type="evidence" value="ECO:0007669"/>
    <property type="project" value="TreeGrafter"/>
</dbReference>
<dbReference type="GO" id="GO:0005634">
    <property type="term" value="C:nucleus"/>
    <property type="evidence" value="ECO:0007669"/>
    <property type="project" value="TreeGrafter"/>
</dbReference>
<feature type="domain" description="Protein kinase" evidence="5">
    <location>
        <begin position="26"/>
        <end position="268"/>
    </location>
</feature>
<dbReference type="OMA" id="INPCNIM"/>
<keyword evidence="4" id="KW-0067">ATP-binding</keyword>
<dbReference type="GO" id="GO:0004672">
    <property type="term" value="F:protein kinase activity"/>
    <property type="evidence" value="ECO:0007669"/>
    <property type="project" value="InterPro"/>
</dbReference>
<dbReference type="Proteomes" id="UP000007963">
    <property type="component" value="Unassembled WGS sequence"/>
</dbReference>
<dbReference type="EMBL" id="CH476602">
    <property type="protein sequence ID" value="EAU33068.1"/>
    <property type="molecule type" value="Genomic_DNA"/>
</dbReference>
<dbReference type="OrthoDB" id="4062651at2759"/>
<name>Q0CIG0_ASPTN</name>
<organism evidence="6 7">
    <name type="scientific">Aspergillus terreus (strain NIH 2624 / FGSC A1156)</name>
    <dbReference type="NCBI Taxonomy" id="341663"/>
    <lineage>
        <taxon>Eukaryota</taxon>
        <taxon>Fungi</taxon>
        <taxon>Dikarya</taxon>
        <taxon>Ascomycota</taxon>
        <taxon>Pezizomycotina</taxon>
        <taxon>Eurotiomycetes</taxon>
        <taxon>Eurotiomycetidae</taxon>
        <taxon>Eurotiales</taxon>
        <taxon>Aspergillaceae</taxon>
        <taxon>Aspergillus</taxon>
        <taxon>Aspergillus subgen. Circumdati</taxon>
    </lineage>
</organism>
<gene>
    <name evidence="6" type="ORF">ATEG_06524</name>
</gene>
<sequence length="268" mass="31117">MEVIQCSEYFGKRNEPVAFQYSRIIFQRDGLLYEGRSASRYRSKSEIKEQELYETTSIPVENLHPDFESSFTKACNYLDPIEWYVKRQSLSHYDPQNPDRLKDQTIEEVKTCEYLKESPHPNIAVYHGCEVKEGKITGLCFQKYGETLMERVNPMKLSKQLFPMKVGGGVLSPHTERWFDSIESGIRHLHTLGIVHNDINPSNIMFDGDTPVIIDFGSCRPIGHHIGMVGRTYEWHDSNIMEAKPSNDLDALEEMRCWLRGRVEGFRF</sequence>
<reference evidence="7" key="1">
    <citation type="submission" date="2005-09" db="EMBL/GenBank/DDBJ databases">
        <title>Annotation of the Aspergillus terreus NIH2624 genome.</title>
        <authorList>
            <person name="Birren B.W."/>
            <person name="Lander E.S."/>
            <person name="Galagan J.E."/>
            <person name="Nusbaum C."/>
            <person name="Devon K."/>
            <person name="Henn M."/>
            <person name="Ma L.-J."/>
            <person name="Jaffe D.B."/>
            <person name="Butler J."/>
            <person name="Alvarez P."/>
            <person name="Gnerre S."/>
            <person name="Grabherr M."/>
            <person name="Kleber M."/>
            <person name="Mauceli E.W."/>
            <person name="Brockman W."/>
            <person name="Rounsley S."/>
            <person name="Young S.K."/>
            <person name="LaButti K."/>
            <person name="Pushparaj V."/>
            <person name="DeCaprio D."/>
            <person name="Crawford M."/>
            <person name="Koehrsen M."/>
            <person name="Engels R."/>
            <person name="Montgomery P."/>
            <person name="Pearson M."/>
            <person name="Howarth C."/>
            <person name="Larson L."/>
            <person name="Luoma S."/>
            <person name="White J."/>
            <person name="Alvarado L."/>
            <person name="Kodira C.D."/>
            <person name="Zeng Q."/>
            <person name="Oleary S."/>
            <person name="Yandava C."/>
            <person name="Denning D.W."/>
            <person name="Nierman W.C."/>
            <person name="Milne T."/>
            <person name="Madden K."/>
        </authorList>
    </citation>
    <scope>NUCLEOTIDE SEQUENCE [LARGE SCALE GENOMIC DNA]</scope>
    <source>
        <strain evidence="7">NIH 2624 / FGSC A1156</strain>
    </source>
</reference>
<dbReference type="RefSeq" id="XP_001215702.1">
    <property type="nucleotide sequence ID" value="XM_001215702.1"/>
</dbReference>
<evidence type="ECO:0000256" key="2">
    <source>
        <dbReference type="ARBA" id="ARBA00022741"/>
    </source>
</evidence>
<protein>
    <recommendedName>
        <fullName evidence="5">Protein kinase domain-containing protein</fullName>
    </recommendedName>
</protein>
<dbReference type="PANTHER" id="PTHR11042">
    <property type="entry name" value="EUKARYOTIC TRANSLATION INITIATION FACTOR 2-ALPHA KINASE EIF2-ALPHA KINASE -RELATED"/>
    <property type="match status" value="1"/>
</dbReference>
<dbReference type="Pfam" id="PF00069">
    <property type="entry name" value="Pkinase"/>
    <property type="match status" value="1"/>
</dbReference>
<dbReference type="AlphaFoldDB" id="Q0CIG0"/>
<evidence type="ECO:0000256" key="4">
    <source>
        <dbReference type="ARBA" id="ARBA00022840"/>
    </source>
</evidence>
<keyword evidence="1" id="KW-0808">Transferase</keyword>
<dbReference type="GeneID" id="4322272"/>
<dbReference type="HOGENOM" id="CLU_062257_0_0_1"/>
<dbReference type="Gene3D" id="1.10.510.10">
    <property type="entry name" value="Transferase(Phosphotransferase) domain 1"/>
    <property type="match status" value="1"/>
</dbReference>
<dbReference type="InterPro" id="IPR000719">
    <property type="entry name" value="Prot_kinase_dom"/>
</dbReference>
<evidence type="ECO:0000256" key="1">
    <source>
        <dbReference type="ARBA" id="ARBA00022679"/>
    </source>
</evidence>
<evidence type="ECO:0000313" key="7">
    <source>
        <dbReference type="Proteomes" id="UP000007963"/>
    </source>
</evidence>
<dbReference type="eggNOG" id="ENOG502RZ04">
    <property type="taxonomic scope" value="Eukaryota"/>
</dbReference>
<dbReference type="InterPro" id="IPR050339">
    <property type="entry name" value="CC_SR_Kinase"/>
</dbReference>
<dbReference type="InterPro" id="IPR011009">
    <property type="entry name" value="Kinase-like_dom_sf"/>
</dbReference>
<dbReference type="PROSITE" id="PS50011">
    <property type="entry name" value="PROTEIN_KINASE_DOM"/>
    <property type="match status" value="1"/>
</dbReference>